<dbReference type="Proteomes" id="UP001179181">
    <property type="component" value="Unassembled WGS sequence"/>
</dbReference>
<evidence type="ECO:0000313" key="2">
    <source>
        <dbReference type="EMBL" id="NIJ52193.1"/>
    </source>
</evidence>
<dbReference type="InterPro" id="IPR001357">
    <property type="entry name" value="BRCT_dom"/>
</dbReference>
<proteinExistence type="predicted"/>
<name>A0ABX0UGQ5_9BACT</name>
<dbReference type="PROSITE" id="PS50172">
    <property type="entry name" value="BRCT"/>
    <property type="match status" value="1"/>
</dbReference>
<protein>
    <recommendedName>
        <fullName evidence="1">BRCT domain-containing protein</fullName>
    </recommendedName>
</protein>
<gene>
    <name evidence="2" type="ORF">FHS68_001349</name>
</gene>
<accession>A0ABX0UGQ5</accession>
<sequence>MLDTSYFNTYDSGSFRQFCGPAQVHKDLNTLYGLIAGIQADGHINDNEIEMLRAWISSVSSLQAKAPYNKFVTKINAVISDGVVTEEEAEDLIWLCKNYLDYNRNPYYDVITSSTQQLGGFLAGISSDQTINIEELTALGNWTSNNAPMFKTWPFDTLLPAIERIQAERQLSADDHSELLTFCQSITSIRPAEQEKVTIPVKLAEQQVSILIQECTAPAASFCFTGESSRYSRKELAQIVEMYGGLAADSVTAKLHYLVICDVRNPAWAFEMYGRKVEKAMNMKKKGAGPEVIFEEDLFNCLVDFGFTHR</sequence>
<dbReference type="RefSeq" id="WP_167268339.1">
    <property type="nucleotide sequence ID" value="NZ_JAASQJ010000001.1"/>
</dbReference>
<dbReference type="Gene3D" id="3.40.50.10190">
    <property type="entry name" value="BRCT domain"/>
    <property type="match status" value="1"/>
</dbReference>
<feature type="domain" description="BRCT" evidence="1">
    <location>
        <begin position="221"/>
        <end position="302"/>
    </location>
</feature>
<dbReference type="InterPro" id="IPR036420">
    <property type="entry name" value="BRCT_dom_sf"/>
</dbReference>
<dbReference type="CDD" id="cd17748">
    <property type="entry name" value="BRCT_DNA_ligase_like"/>
    <property type="match status" value="1"/>
</dbReference>
<organism evidence="2 3">
    <name type="scientific">Dyadobacter arcticus</name>
    <dbReference type="NCBI Taxonomy" id="1078754"/>
    <lineage>
        <taxon>Bacteria</taxon>
        <taxon>Pseudomonadati</taxon>
        <taxon>Bacteroidota</taxon>
        <taxon>Cytophagia</taxon>
        <taxon>Cytophagales</taxon>
        <taxon>Spirosomataceae</taxon>
        <taxon>Dyadobacter</taxon>
    </lineage>
</organism>
<evidence type="ECO:0000313" key="3">
    <source>
        <dbReference type="Proteomes" id="UP001179181"/>
    </source>
</evidence>
<dbReference type="SUPFAM" id="SSF52113">
    <property type="entry name" value="BRCT domain"/>
    <property type="match status" value="1"/>
</dbReference>
<reference evidence="2 3" key="1">
    <citation type="submission" date="2020-03" db="EMBL/GenBank/DDBJ databases">
        <title>Genomic Encyclopedia of Type Strains, Phase IV (KMG-IV): sequencing the most valuable type-strain genomes for metagenomic binning, comparative biology and taxonomic classification.</title>
        <authorList>
            <person name="Goeker M."/>
        </authorList>
    </citation>
    <scope>NUCLEOTIDE SEQUENCE [LARGE SCALE GENOMIC DNA]</scope>
    <source>
        <strain evidence="2 3">DSM 102865</strain>
    </source>
</reference>
<comment type="caution">
    <text evidence="2">The sequence shown here is derived from an EMBL/GenBank/DDBJ whole genome shotgun (WGS) entry which is preliminary data.</text>
</comment>
<dbReference type="EMBL" id="JAASQJ010000001">
    <property type="protein sequence ID" value="NIJ52193.1"/>
    <property type="molecule type" value="Genomic_DNA"/>
</dbReference>
<evidence type="ECO:0000259" key="1">
    <source>
        <dbReference type="PROSITE" id="PS50172"/>
    </source>
</evidence>
<keyword evidence="3" id="KW-1185">Reference proteome</keyword>